<dbReference type="InterPro" id="IPR029068">
    <property type="entry name" value="Glyas_Bleomycin-R_OHBP_Dase"/>
</dbReference>
<organism evidence="2 3">
    <name type="scientific">Companilactobacillus allii</name>
    <dbReference type="NCBI Taxonomy" id="1847728"/>
    <lineage>
        <taxon>Bacteria</taxon>
        <taxon>Bacillati</taxon>
        <taxon>Bacillota</taxon>
        <taxon>Bacilli</taxon>
        <taxon>Lactobacillales</taxon>
        <taxon>Lactobacillaceae</taxon>
        <taxon>Companilactobacillus</taxon>
    </lineage>
</organism>
<gene>
    <name evidence="2" type="ORF">BTM29_01755</name>
</gene>
<dbReference type="KEGG" id="lalw:BTM29_01755"/>
<dbReference type="Proteomes" id="UP000187499">
    <property type="component" value="Chromosome"/>
</dbReference>
<sequence>MLQKLEVMLYVRNVDLIARFFEDALGATLIKETEMIDTSTEIKLSVLDQVNINLYDVEFIREYSPMVSLEMPSLMFLTNDIREVHDRIEMFANTISEISTQGDQLVFNFSDPEDHHFAVGTIEQDI</sequence>
<dbReference type="InterPro" id="IPR037523">
    <property type="entry name" value="VOC_core"/>
</dbReference>
<dbReference type="Gene3D" id="3.10.180.10">
    <property type="entry name" value="2,3-Dihydroxybiphenyl 1,2-Dioxygenase, domain 1"/>
    <property type="match status" value="1"/>
</dbReference>
<dbReference type="STRING" id="1847728.BTM29_01755"/>
<dbReference type="AlphaFoldDB" id="A0A1P8Q0F4"/>
<reference evidence="3" key="1">
    <citation type="submission" date="2016-12" db="EMBL/GenBank/DDBJ databases">
        <authorList>
            <person name="Jung M.Y."/>
            <person name="Lee S.H."/>
        </authorList>
    </citation>
    <scope>NUCLEOTIDE SEQUENCE [LARGE SCALE GENOMIC DNA]</scope>
    <source>
        <strain evidence="3">WiKim39</strain>
    </source>
</reference>
<evidence type="ECO:0000313" key="3">
    <source>
        <dbReference type="Proteomes" id="UP000187499"/>
    </source>
</evidence>
<dbReference type="RefSeq" id="WP_076613857.1">
    <property type="nucleotide sequence ID" value="NZ_CP019323.1"/>
</dbReference>
<name>A0A1P8Q0F4_9LACO</name>
<dbReference type="Pfam" id="PF00903">
    <property type="entry name" value="Glyoxalase"/>
    <property type="match status" value="1"/>
</dbReference>
<feature type="domain" description="VOC" evidence="1">
    <location>
        <begin position="3"/>
        <end position="122"/>
    </location>
</feature>
<protein>
    <recommendedName>
        <fullName evidence="1">VOC domain-containing protein</fullName>
    </recommendedName>
</protein>
<dbReference type="InterPro" id="IPR004360">
    <property type="entry name" value="Glyas_Fos-R_dOase_dom"/>
</dbReference>
<keyword evidence="3" id="KW-1185">Reference proteome</keyword>
<dbReference type="OrthoDB" id="9803079at2"/>
<proteinExistence type="predicted"/>
<accession>A0A1P8Q0F4</accession>
<dbReference type="PROSITE" id="PS51819">
    <property type="entry name" value="VOC"/>
    <property type="match status" value="1"/>
</dbReference>
<evidence type="ECO:0000313" key="2">
    <source>
        <dbReference type="EMBL" id="APX71353.1"/>
    </source>
</evidence>
<evidence type="ECO:0000259" key="1">
    <source>
        <dbReference type="PROSITE" id="PS51819"/>
    </source>
</evidence>
<dbReference type="SUPFAM" id="SSF54593">
    <property type="entry name" value="Glyoxalase/Bleomycin resistance protein/Dihydroxybiphenyl dioxygenase"/>
    <property type="match status" value="1"/>
</dbReference>
<dbReference type="EMBL" id="CP019323">
    <property type="protein sequence ID" value="APX71353.1"/>
    <property type="molecule type" value="Genomic_DNA"/>
</dbReference>